<name>A0A1F7TZR6_9BACT</name>
<evidence type="ECO:0008006" key="3">
    <source>
        <dbReference type="Google" id="ProtNLM"/>
    </source>
</evidence>
<sequence>MPKVYHLLTREHVASIRDVQKNPSKMLRGITRVMRGSKTIGFYFSNEELDDLLEDLEAASSRSLRARVKKARQGLKKGDTVAMNDLAREYGL</sequence>
<reference evidence="1 2" key="1">
    <citation type="journal article" date="2016" name="Nat. Commun.">
        <title>Thousands of microbial genomes shed light on interconnected biogeochemical processes in an aquifer system.</title>
        <authorList>
            <person name="Anantharaman K."/>
            <person name="Brown C.T."/>
            <person name="Hug L.A."/>
            <person name="Sharon I."/>
            <person name="Castelle C.J."/>
            <person name="Probst A.J."/>
            <person name="Thomas B.C."/>
            <person name="Singh A."/>
            <person name="Wilkins M.J."/>
            <person name="Karaoz U."/>
            <person name="Brodie E.L."/>
            <person name="Williams K.H."/>
            <person name="Hubbard S.S."/>
            <person name="Banfield J.F."/>
        </authorList>
    </citation>
    <scope>NUCLEOTIDE SEQUENCE [LARGE SCALE GENOMIC DNA]</scope>
</reference>
<evidence type="ECO:0000313" key="1">
    <source>
        <dbReference type="EMBL" id="OGL71446.1"/>
    </source>
</evidence>
<evidence type="ECO:0000313" key="2">
    <source>
        <dbReference type="Proteomes" id="UP000177097"/>
    </source>
</evidence>
<gene>
    <name evidence="1" type="ORF">A3C17_03590</name>
</gene>
<organism evidence="1 2">
    <name type="scientific">Candidatus Uhrbacteria bacterium RIFCSPHIGHO2_02_FULL_53_13</name>
    <dbReference type="NCBI Taxonomy" id="1802389"/>
    <lineage>
        <taxon>Bacteria</taxon>
        <taxon>Candidatus Uhriibacteriota</taxon>
    </lineage>
</organism>
<dbReference type="STRING" id="1802389.A3C17_03590"/>
<accession>A0A1F7TZR6</accession>
<proteinExistence type="predicted"/>
<dbReference type="EMBL" id="MGDX01000012">
    <property type="protein sequence ID" value="OGL71446.1"/>
    <property type="molecule type" value="Genomic_DNA"/>
</dbReference>
<dbReference type="AlphaFoldDB" id="A0A1F7TZR6"/>
<protein>
    <recommendedName>
        <fullName evidence="3">Antitoxin</fullName>
    </recommendedName>
</protein>
<comment type="caution">
    <text evidence="1">The sequence shown here is derived from an EMBL/GenBank/DDBJ whole genome shotgun (WGS) entry which is preliminary data.</text>
</comment>
<dbReference type="Proteomes" id="UP000177097">
    <property type="component" value="Unassembled WGS sequence"/>
</dbReference>